<reference evidence="3 4" key="1">
    <citation type="submission" date="2024-09" db="EMBL/GenBank/DDBJ databases">
        <title>Chromosome-scale assembly of Riccia sorocarpa.</title>
        <authorList>
            <person name="Paukszto L."/>
        </authorList>
    </citation>
    <scope>NUCLEOTIDE SEQUENCE [LARGE SCALE GENOMIC DNA]</scope>
    <source>
        <strain evidence="3">LP-2024</strain>
        <tissue evidence="3">Aerial parts of the thallus</tissue>
    </source>
</reference>
<evidence type="ECO:0000313" key="3">
    <source>
        <dbReference type="EMBL" id="KAL3682841.1"/>
    </source>
</evidence>
<evidence type="ECO:0000259" key="2">
    <source>
        <dbReference type="Pfam" id="PF19259"/>
    </source>
</evidence>
<dbReference type="EMBL" id="JBJQOH010000006">
    <property type="protein sequence ID" value="KAL3682841.1"/>
    <property type="molecule type" value="Genomic_DNA"/>
</dbReference>
<proteinExistence type="predicted"/>
<feature type="region of interest" description="Disordered" evidence="1">
    <location>
        <begin position="153"/>
        <end position="176"/>
    </location>
</feature>
<feature type="region of interest" description="Disordered" evidence="1">
    <location>
        <begin position="1"/>
        <end position="35"/>
    </location>
</feature>
<dbReference type="Pfam" id="PF19259">
    <property type="entry name" value="Ty3_capsid"/>
    <property type="match status" value="1"/>
</dbReference>
<name>A0ABD3GYJ8_9MARC</name>
<protein>
    <recommendedName>
        <fullName evidence="2">Ty3 transposon capsid-like protein domain-containing protein</fullName>
    </recommendedName>
</protein>
<organism evidence="3 4">
    <name type="scientific">Riccia sorocarpa</name>
    <dbReference type="NCBI Taxonomy" id="122646"/>
    <lineage>
        <taxon>Eukaryota</taxon>
        <taxon>Viridiplantae</taxon>
        <taxon>Streptophyta</taxon>
        <taxon>Embryophyta</taxon>
        <taxon>Marchantiophyta</taxon>
        <taxon>Marchantiopsida</taxon>
        <taxon>Marchantiidae</taxon>
        <taxon>Marchantiales</taxon>
        <taxon>Ricciaceae</taxon>
        <taxon>Riccia</taxon>
    </lineage>
</organism>
<keyword evidence="4" id="KW-1185">Reference proteome</keyword>
<gene>
    <name evidence="3" type="ORF">R1sor_000863</name>
</gene>
<accession>A0ABD3GYJ8</accession>
<dbReference type="Proteomes" id="UP001633002">
    <property type="component" value="Unassembled WGS sequence"/>
</dbReference>
<feature type="compositionally biased region" description="Polar residues" evidence="1">
    <location>
        <begin position="1"/>
        <end position="17"/>
    </location>
</feature>
<comment type="caution">
    <text evidence="3">The sequence shown here is derived from an EMBL/GenBank/DDBJ whole genome shotgun (WGS) entry which is preliminary data.</text>
</comment>
<dbReference type="AlphaFoldDB" id="A0ABD3GYJ8"/>
<dbReference type="InterPro" id="IPR045358">
    <property type="entry name" value="Ty3_capsid"/>
</dbReference>
<feature type="domain" description="Ty3 transposon capsid-like protein" evidence="2">
    <location>
        <begin position="167"/>
        <end position="279"/>
    </location>
</feature>
<evidence type="ECO:0000313" key="4">
    <source>
        <dbReference type="Proteomes" id="UP001633002"/>
    </source>
</evidence>
<evidence type="ECO:0000256" key="1">
    <source>
        <dbReference type="SAM" id="MobiDB-lite"/>
    </source>
</evidence>
<sequence>MQSGSDLRTGTLGTCANRTKGRKVSRVRGVGSNPTPARFGKRLRVPLGVKVLLDGISSWEESGLKVLAEARSRRTWICCSNPDPEPVTVTDDQEQQVEEGVPEIPAQVNVPTGSVPMPMPSSLDPATQIFMLRMLETMDRMSDKMTAMAEKAEGNSSAGIRATHKPKSPTPFRGTGKGPKVKDFVMELDMYFLITETVEEKKTFVAGTYLIQDALVWWTTFQTGNPEWRTMAWEEWKEKLTFRFTAEYHEMRKRVELNWLKQTGSVISYIREFASKLERVSKMDEFLKCSLLIT</sequence>